<proteinExistence type="predicted"/>
<dbReference type="GO" id="GO:0016787">
    <property type="term" value="F:hydrolase activity"/>
    <property type="evidence" value="ECO:0007669"/>
    <property type="project" value="UniProtKB-KW"/>
</dbReference>
<name>A0A3A5JX25_9ENTR</name>
<evidence type="ECO:0000313" key="2">
    <source>
        <dbReference type="Proteomes" id="UP000276295"/>
    </source>
</evidence>
<dbReference type="SUPFAM" id="SSF109604">
    <property type="entry name" value="HD-domain/PDEase-like"/>
    <property type="match status" value="1"/>
</dbReference>
<sequence>MSYIQTLTGKHINFLNINPDDIVIEDIATALSNCCRFAGHLPEFYSVAQHSVLTSLLVSPEFALEALLHDAHEAYVCDIPSPLKRMLPDYLQIENYVESVIRKKYGLPEAMSEPVKYADLIMLETERHELDIHDGSTWPILEGISPTDQFSINPLRPGQAYGLFMTRFNELMELRACTSI</sequence>
<dbReference type="OrthoDB" id="1099791at2"/>
<keyword evidence="2" id="KW-1185">Reference proteome</keyword>
<keyword evidence="1" id="KW-0378">Hydrolase</keyword>
<comment type="caution">
    <text evidence="1">The sequence shown here is derived from an EMBL/GenBank/DDBJ whole genome shotgun (WGS) entry which is preliminary data.</text>
</comment>
<evidence type="ECO:0000313" key="1">
    <source>
        <dbReference type="EMBL" id="RJT26887.1"/>
    </source>
</evidence>
<accession>A0A3A5JX25</accession>
<dbReference type="AlphaFoldDB" id="A0A3A5JX25"/>
<reference evidence="1 2" key="1">
    <citation type="submission" date="2018-09" db="EMBL/GenBank/DDBJ databases">
        <title>Draft genome sequence of Buttiauxella izardii CCUG 35510T.</title>
        <authorList>
            <person name="Salva-Serra F."/>
            <person name="Marathe N."/>
            <person name="Moore E."/>
            <person name="Stadler-Svensson L."/>
            <person name="Engstrom-Jakobsson H."/>
        </authorList>
    </citation>
    <scope>NUCLEOTIDE SEQUENCE [LARGE SCALE GENOMIC DNA]</scope>
    <source>
        <strain evidence="1 2">CCUG 35510</strain>
    </source>
</reference>
<protein>
    <submittedName>
        <fullName evidence="1">HD family hydrolase</fullName>
    </submittedName>
</protein>
<organism evidence="1 2">
    <name type="scientific">Buttiauxella izardii</name>
    <dbReference type="NCBI Taxonomy" id="82991"/>
    <lineage>
        <taxon>Bacteria</taxon>
        <taxon>Pseudomonadati</taxon>
        <taxon>Pseudomonadota</taxon>
        <taxon>Gammaproteobacteria</taxon>
        <taxon>Enterobacterales</taxon>
        <taxon>Enterobacteriaceae</taxon>
        <taxon>Buttiauxella</taxon>
    </lineage>
</organism>
<gene>
    <name evidence="1" type="ORF">D6029_03620</name>
</gene>
<dbReference type="Gene3D" id="1.10.3210.10">
    <property type="entry name" value="Hypothetical protein af1432"/>
    <property type="match status" value="1"/>
</dbReference>
<dbReference type="RefSeq" id="WP_120063456.1">
    <property type="nucleotide sequence ID" value="NZ_QZWH01000006.1"/>
</dbReference>
<dbReference type="EMBL" id="QZWH01000006">
    <property type="protein sequence ID" value="RJT26887.1"/>
    <property type="molecule type" value="Genomic_DNA"/>
</dbReference>
<dbReference type="Proteomes" id="UP000276295">
    <property type="component" value="Unassembled WGS sequence"/>
</dbReference>